<dbReference type="RefSeq" id="XP_005716673.1">
    <property type="nucleotide sequence ID" value="XM_005716616.1"/>
</dbReference>
<protein>
    <submittedName>
        <fullName evidence="4">PAP2/haloperoxidase-like protein</fullName>
    </submittedName>
</protein>
<dbReference type="InterPro" id="IPR052559">
    <property type="entry name" value="V-haloperoxidase"/>
</dbReference>
<feature type="domain" description="Vanadium-dependent haloperoxidase NapH1-like second helical-bundle" evidence="3">
    <location>
        <begin position="348"/>
        <end position="507"/>
    </location>
</feature>
<dbReference type="InterPro" id="IPR036938">
    <property type="entry name" value="PAP2/HPO_sf"/>
</dbReference>
<feature type="domain" description="DUF6851" evidence="2">
    <location>
        <begin position="72"/>
        <end position="216"/>
    </location>
</feature>
<gene>
    <name evidence="4" type="ORF">CHC_T00010065001</name>
</gene>
<dbReference type="Pfam" id="PF22778">
    <property type="entry name" value="VCPO_2nd"/>
    <property type="match status" value="1"/>
</dbReference>
<dbReference type="GO" id="GO:0004601">
    <property type="term" value="F:peroxidase activity"/>
    <property type="evidence" value="ECO:0007669"/>
    <property type="project" value="UniProtKB-KW"/>
</dbReference>
<dbReference type="SUPFAM" id="SSF48317">
    <property type="entry name" value="Acid phosphatase/Vanadium-dependent haloperoxidase"/>
    <property type="match status" value="1"/>
</dbReference>
<dbReference type="PANTHER" id="PTHR34599">
    <property type="entry name" value="PEROXIDASE-RELATED"/>
    <property type="match status" value="1"/>
</dbReference>
<dbReference type="GeneID" id="17324449"/>
<feature type="chain" id="PRO_5004454531" evidence="1">
    <location>
        <begin position="23"/>
        <end position="535"/>
    </location>
</feature>
<dbReference type="Proteomes" id="UP000012073">
    <property type="component" value="Unassembled WGS sequence"/>
</dbReference>
<dbReference type="EMBL" id="HG001807">
    <property type="protein sequence ID" value="CDF36854.1"/>
    <property type="molecule type" value="Genomic_DNA"/>
</dbReference>
<reference evidence="5" key="1">
    <citation type="journal article" date="2013" name="Proc. Natl. Acad. Sci. U.S.A.">
        <title>Genome structure and metabolic features in the red seaweed Chondrus crispus shed light on evolution of the Archaeplastida.</title>
        <authorList>
            <person name="Collen J."/>
            <person name="Porcel B."/>
            <person name="Carre W."/>
            <person name="Ball S.G."/>
            <person name="Chaparro C."/>
            <person name="Tonon T."/>
            <person name="Barbeyron T."/>
            <person name="Michel G."/>
            <person name="Noel B."/>
            <person name="Valentin K."/>
            <person name="Elias M."/>
            <person name="Artiguenave F."/>
            <person name="Arun A."/>
            <person name="Aury J.M."/>
            <person name="Barbosa-Neto J.F."/>
            <person name="Bothwell J.H."/>
            <person name="Bouget F.Y."/>
            <person name="Brillet L."/>
            <person name="Cabello-Hurtado F."/>
            <person name="Capella-Gutierrez S."/>
            <person name="Charrier B."/>
            <person name="Cladiere L."/>
            <person name="Cock J.M."/>
            <person name="Coelho S.M."/>
            <person name="Colleoni C."/>
            <person name="Czjzek M."/>
            <person name="Da Silva C."/>
            <person name="Delage L."/>
            <person name="Denoeud F."/>
            <person name="Deschamps P."/>
            <person name="Dittami S.M."/>
            <person name="Gabaldon T."/>
            <person name="Gachon C.M."/>
            <person name="Groisillier A."/>
            <person name="Herve C."/>
            <person name="Jabbari K."/>
            <person name="Katinka M."/>
            <person name="Kloareg B."/>
            <person name="Kowalczyk N."/>
            <person name="Labadie K."/>
            <person name="Leblanc C."/>
            <person name="Lopez P.J."/>
            <person name="McLachlan D.H."/>
            <person name="Meslet-Cladiere L."/>
            <person name="Moustafa A."/>
            <person name="Nehr Z."/>
            <person name="Nyvall Collen P."/>
            <person name="Panaud O."/>
            <person name="Partensky F."/>
            <person name="Poulain J."/>
            <person name="Rensing S.A."/>
            <person name="Rousvoal S."/>
            <person name="Samson G."/>
            <person name="Symeonidi A."/>
            <person name="Weissenbach J."/>
            <person name="Zambounis A."/>
            <person name="Wincker P."/>
            <person name="Boyen C."/>
        </authorList>
    </citation>
    <scope>NUCLEOTIDE SEQUENCE [LARGE SCALE GENOMIC DNA]</scope>
    <source>
        <strain evidence="5">cv. Stackhouse</strain>
    </source>
</reference>
<keyword evidence="1" id="KW-0732">Signal</keyword>
<feature type="signal peptide" evidence="1">
    <location>
        <begin position="1"/>
        <end position="22"/>
    </location>
</feature>
<evidence type="ECO:0000313" key="4">
    <source>
        <dbReference type="EMBL" id="CDF36854.1"/>
    </source>
</evidence>
<keyword evidence="5" id="KW-1185">Reference proteome</keyword>
<dbReference type="KEGG" id="ccp:CHC_T00010065001"/>
<dbReference type="Gramene" id="CDF36854">
    <property type="protein sequence ID" value="CDF36854"/>
    <property type="gene ID" value="CHC_T00010065001"/>
</dbReference>
<evidence type="ECO:0000313" key="5">
    <source>
        <dbReference type="Proteomes" id="UP000012073"/>
    </source>
</evidence>
<organism evidence="4 5">
    <name type="scientific">Chondrus crispus</name>
    <name type="common">Carrageen Irish moss</name>
    <name type="synonym">Polymorpha crispa</name>
    <dbReference type="NCBI Taxonomy" id="2769"/>
    <lineage>
        <taxon>Eukaryota</taxon>
        <taxon>Rhodophyta</taxon>
        <taxon>Florideophyceae</taxon>
        <taxon>Rhodymeniophycidae</taxon>
        <taxon>Gigartinales</taxon>
        <taxon>Gigartinaceae</taxon>
        <taxon>Chondrus</taxon>
    </lineage>
</organism>
<dbReference type="PANTHER" id="PTHR34599:SF2">
    <property type="entry name" value="TRAF-TYPE DOMAIN-CONTAINING PROTEIN"/>
    <property type="match status" value="1"/>
</dbReference>
<proteinExistence type="predicted"/>
<dbReference type="InterPro" id="IPR055161">
    <property type="entry name" value="NapH1-like_2nd"/>
</dbReference>
<accession>R7QFJ4</accession>
<dbReference type="OrthoDB" id="10262915at2759"/>
<keyword evidence="4" id="KW-0560">Oxidoreductase</keyword>
<dbReference type="Gene3D" id="1.10.606.10">
    <property type="entry name" value="Vanadium-containing Chloroperoxidase, domain 2"/>
    <property type="match status" value="1"/>
</dbReference>
<keyword evidence="4" id="KW-0575">Peroxidase</keyword>
<dbReference type="AlphaFoldDB" id="R7QFJ4"/>
<dbReference type="Pfam" id="PF21167">
    <property type="entry name" value="DUF6851"/>
    <property type="match status" value="1"/>
</dbReference>
<sequence length="535" mass="59217">MRAALFTALTCSALLILGAALAVDAPPGRKTPNAIDRESGVLASLVFPEIFDRIVVDGLETPIQFRGTTYLNIAAWNAWCNYHPTAADIFNRTRFRRPASEHTRDNKNVAVLYALFRLYEASPVSFGGNSGIPVFSALLEREGLNPNDRSTDMNTPVGIGNRAGRDTARLMAIDGWNAEGDIAGTPAQYRQPFADYTGYTPKNSPWKISHPFRWQPLLESNGRGFFFRQKNVVPFAGRTIAFGLTRSEVRARRAPAPFKRGGATVKTALKSDVAALRRHARKVLATFAALTTEQRVLAEYFDNKGKAFRTEDNPAGLPGIATALRFGILGPANHWNLDDDMVYGLGGAVATLDSMVTAWKEKRRVDAVRPTGQTMEFLFGERKVKVWGGPGKKAVRIRAGDWQPYIRTMPHQEFSSGSSCTCSALVEHAKLNAPREDLPFGITVPKGSSKFYPGQVPEKDTRIEFKNLSEWSELCGVSRLYAGVHFEPSIQAGVDVCKGIGESSQKFAEGLRDGRLMGKWMTWFPEDTEKFWEEE</sequence>
<evidence type="ECO:0000259" key="3">
    <source>
        <dbReference type="Pfam" id="PF22778"/>
    </source>
</evidence>
<evidence type="ECO:0000259" key="2">
    <source>
        <dbReference type="Pfam" id="PF21167"/>
    </source>
</evidence>
<dbReference type="InterPro" id="IPR049283">
    <property type="entry name" value="DUF6851"/>
</dbReference>
<evidence type="ECO:0000256" key="1">
    <source>
        <dbReference type="SAM" id="SignalP"/>
    </source>
</evidence>
<dbReference type="InterPro" id="IPR016119">
    <property type="entry name" value="Br/Cl_peroxidase_C"/>
</dbReference>
<name>R7QFJ4_CHOCR</name>